<evidence type="ECO:0000256" key="8">
    <source>
        <dbReference type="ARBA" id="ARBA00023054"/>
    </source>
</evidence>
<dbReference type="GO" id="GO:0005634">
    <property type="term" value="C:nucleus"/>
    <property type="evidence" value="ECO:0007669"/>
    <property type="project" value="UniProtKB-SubCell"/>
</dbReference>
<keyword evidence="7 18" id="KW-1133">Transmembrane helix</keyword>
<dbReference type="Ensembl" id="ENSLACT00000018961.2">
    <property type="protein sequence ID" value="ENSLACP00000018828.2"/>
    <property type="gene ID" value="ENSLACG00000016573.2"/>
</dbReference>
<proteinExistence type="inferred from homology"/>
<keyword evidence="4" id="KW-0963">Cytoplasm</keyword>
<dbReference type="OMA" id="QHESMHS"/>
<dbReference type="Gene3D" id="1.25.40.10">
    <property type="entry name" value="Tetratricopeptide repeat domain"/>
    <property type="match status" value="1"/>
</dbReference>
<feature type="region of interest" description="Disordered" evidence="17">
    <location>
        <begin position="133"/>
        <end position="153"/>
    </location>
</feature>
<dbReference type="InterPro" id="IPR049039">
    <property type="entry name" value="RMD1-3_a_helical_rpt"/>
</dbReference>
<dbReference type="Bgee" id="ENSLACG00000016573">
    <property type="expression patterns" value="Expressed in pelvic fin and 4 other cell types or tissues"/>
</dbReference>
<dbReference type="FunCoup" id="H3BAA7">
    <property type="interactions" value="300"/>
</dbReference>
<evidence type="ECO:0000256" key="17">
    <source>
        <dbReference type="SAM" id="MobiDB-lite"/>
    </source>
</evidence>
<evidence type="ECO:0000313" key="20">
    <source>
        <dbReference type="Proteomes" id="UP000008672"/>
    </source>
</evidence>
<evidence type="ECO:0000256" key="18">
    <source>
        <dbReference type="SAM" id="Phobius"/>
    </source>
</evidence>
<dbReference type="OrthoDB" id="512473at2759"/>
<dbReference type="InParanoid" id="H3BAA7"/>
<dbReference type="InterPro" id="IPR011990">
    <property type="entry name" value="TPR-like_helical_dom_sf"/>
</dbReference>
<dbReference type="CTD" id="55177"/>
<dbReference type="GeneID" id="102349151"/>
<protein>
    <recommendedName>
        <fullName evidence="14">Regulator of microtubule dynamics protein 3</fullName>
    </recommendedName>
    <alternativeName>
        <fullName evidence="15">Protein FAM82A2</fullName>
    </alternativeName>
    <alternativeName>
        <fullName evidence="16">Protein FAM82C</fullName>
    </alternativeName>
</protein>
<evidence type="ECO:0000256" key="11">
    <source>
        <dbReference type="ARBA" id="ARBA00023212"/>
    </source>
</evidence>
<dbReference type="EMBL" id="AFYH01029166">
    <property type="status" value="NOT_ANNOTATED_CDS"/>
    <property type="molecule type" value="Genomic_DNA"/>
</dbReference>
<evidence type="ECO:0000256" key="4">
    <source>
        <dbReference type="ARBA" id="ARBA00022490"/>
    </source>
</evidence>
<dbReference type="EMBL" id="AFYH01029168">
    <property type="status" value="NOT_ANNOTATED_CDS"/>
    <property type="molecule type" value="Genomic_DNA"/>
</dbReference>
<evidence type="ECO:0000256" key="13">
    <source>
        <dbReference type="ARBA" id="ARBA00038360"/>
    </source>
</evidence>
<dbReference type="GeneTree" id="ENSGT00950000182992"/>
<evidence type="ECO:0000256" key="5">
    <source>
        <dbReference type="ARBA" id="ARBA00022692"/>
    </source>
</evidence>
<dbReference type="PANTHER" id="PTHR16056:SF18">
    <property type="entry name" value="REGULATOR OF MICROTUBULE DYNAMICS PROTEIN 3"/>
    <property type="match status" value="1"/>
</dbReference>
<evidence type="ECO:0000256" key="1">
    <source>
        <dbReference type="ARBA" id="ARBA00004123"/>
    </source>
</evidence>
<reference evidence="20" key="1">
    <citation type="submission" date="2011-08" db="EMBL/GenBank/DDBJ databases">
        <title>The draft genome of Latimeria chalumnae.</title>
        <authorList>
            <person name="Di Palma F."/>
            <person name="Alfoldi J."/>
            <person name="Johnson J."/>
            <person name="Berlin A."/>
            <person name="Gnerre S."/>
            <person name="Jaffe D."/>
            <person name="MacCallum I."/>
            <person name="Young S."/>
            <person name="Walker B.J."/>
            <person name="Lander E."/>
            <person name="Lindblad-Toh K."/>
        </authorList>
    </citation>
    <scope>NUCLEOTIDE SEQUENCE [LARGE SCALE GENOMIC DNA]</scope>
    <source>
        <strain evidence="20">Wild caught</strain>
    </source>
</reference>
<evidence type="ECO:0000256" key="10">
    <source>
        <dbReference type="ARBA" id="ARBA00023136"/>
    </source>
</evidence>
<evidence type="ECO:0000256" key="2">
    <source>
        <dbReference type="ARBA" id="ARBA00004572"/>
    </source>
</evidence>
<name>H3BAA7_LATCH</name>
<dbReference type="HOGENOM" id="CLU_046369_0_2_1"/>
<gene>
    <name evidence="19" type="primary">RMDN3</name>
</gene>
<dbReference type="EMBL" id="AFYH01029160">
    <property type="status" value="NOT_ANNOTATED_CDS"/>
    <property type="molecule type" value="Genomic_DNA"/>
</dbReference>
<feature type="region of interest" description="Disordered" evidence="17">
    <location>
        <begin position="174"/>
        <end position="202"/>
    </location>
</feature>
<keyword evidence="11" id="KW-0206">Cytoskeleton</keyword>
<keyword evidence="6" id="KW-1000">Mitochondrion outer membrane</keyword>
<dbReference type="EMBL" id="AFYH01029164">
    <property type="status" value="NOT_ANNOTATED_CDS"/>
    <property type="molecule type" value="Genomic_DNA"/>
</dbReference>
<dbReference type="STRING" id="7897.ENSLACP00000018828"/>
<dbReference type="EMBL" id="AFYH01029163">
    <property type="status" value="NOT_ANNOTATED_CDS"/>
    <property type="molecule type" value="Genomic_DNA"/>
</dbReference>
<keyword evidence="5 18" id="KW-0812">Transmembrane</keyword>
<dbReference type="SUPFAM" id="SSF48452">
    <property type="entry name" value="TPR-like"/>
    <property type="match status" value="1"/>
</dbReference>
<dbReference type="PANTHER" id="PTHR16056">
    <property type="entry name" value="REGULATOR OF MICROTUBULE DYNAMICS PROTEIN"/>
    <property type="match status" value="1"/>
</dbReference>
<dbReference type="EMBL" id="AFYH01029167">
    <property type="status" value="NOT_ANNOTATED_CDS"/>
    <property type="molecule type" value="Genomic_DNA"/>
</dbReference>
<evidence type="ECO:0000256" key="6">
    <source>
        <dbReference type="ARBA" id="ARBA00022787"/>
    </source>
</evidence>
<dbReference type="GO" id="GO:0005876">
    <property type="term" value="C:spindle microtubule"/>
    <property type="evidence" value="ECO:0007669"/>
    <property type="project" value="TreeGrafter"/>
</dbReference>
<reference evidence="19" key="2">
    <citation type="submission" date="2025-08" db="UniProtKB">
        <authorList>
            <consortium name="Ensembl"/>
        </authorList>
    </citation>
    <scope>IDENTIFICATION</scope>
</reference>
<evidence type="ECO:0000256" key="16">
    <source>
        <dbReference type="ARBA" id="ARBA00041960"/>
    </source>
</evidence>
<keyword evidence="8" id="KW-0175">Coiled coil</keyword>
<dbReference type="EMBL" id="AFYH01029161">
    <property type="status" value="NOT_ANNOTATED_CDS"/>
    <property type="molecule type" value="Genomic_DNA"/>
</dbReference>
<sequence length="471" mass="53244">MPAGGLNYRLAFGLAVGSVAGVGLLYVIYRKSPQWRKNREGPMNFMHSVLGRRLVITPAVQENRVSAAASLPREVDADAAPDSVMTEQQVWERLDVILHCITELRQEVVDLRNSLQDVAAQIIRDVRASMKERQKASWHRRSRRERSDSTGSSSIYFTASASRDWADDTESKLSFTTANGESDYERETDRDIEDEDGNCQTGKSVLEDSLRHTDGDEPALSPLDPVEEELSFLLKQADQLHAGNDESRGDGFQLLLNKKSVFGEKPEFLWRLARAYSDMYEITEDAEKKKNLAVAGREEAEAALERSDQSAECHQWYAVLSSQLSEHESMQRRFQNENLFKEHMDRAISLKPDDPLSYLMLGKWCYKVSHLDWLERKKASTVCGASLSTTVQEALENFLKVEKLCPGYSKSNQLYIAKCYKDLEDESAALHWLNLASTMPAVSDEDRESQEEAEAMLTALNKEQNNTSSHS</sequence>
<keyword evidence="12" id="KW-0539">Nucleus</keyword>
<keyword evidence="10 18" id="KW-0472">Membrane</keyword>
<dbReference type="AlphaFoldDB" id="H3BAA7"/>
<dbReference type="EMBL" id="AFYH01029169">
    <property type="status" value="NOT_ANNOTATED_CDS"/>
    <property type="molecule type" value="Genomic_DNA"/>
</dbReference>
<keyword evidence="9" id="KW-0496">Mitochondrion</keyword>
<evidence type="ECO:0000313" key="19">
    <source>
        <dbReference type="Ensembl" id="ENSLACP00000018828.2"/>
    </source>
</evidence>
<reference evidence="19" key="3">
    <citation type="submission" date="2025-09" db="UniProtKB">
        <authorList>
            <consortium name="Ensembl"/>
        </authorList>
    </citation>
    <scope>IDENTIFICATION</scope>
</reference>
<dbReference type="GO" id="GO:0097431">
    <property type="term" value="C:mitotic spindle pole"/>
    <property type="evidence" value="ECO:0007669"/>
    <property type="project" value="TreeGrafter"/>
</dbReference>
<dbReference type="RefSeq" id="XP_014340933.1">
    <property type="nucleotide sequence ID" value="XM_014485447.2"/>
</dbReference>
<evidence type="ECO:0000256" key="3">
    <source>
        <dbReference type="ARBA" id="ARBA00004647"/>
    </source>
</evidence>
<dbReference type="EMBL" id="AFYH01029165">
    <property type="status" value="NOT_ANNOTATED_CDS"/>
    <property type="molecule type" value="Genomic_DNA"/>
</dbReference>
<dbReference type="Pfam" id="PF21033">
    <property type="entry name" value="RMD1-3"/>
    <property type="match status" value="1"/>
</dbReference>
<evidence type="ECO:0000256" key="7">
    <source>
        <dbReference type="ARBA" id="ARBA00022989"/>
    </source>
</evidence>
<organism evidence="19 20">
    <name type="scientific">Latimeria chalumnae</name>
    <name type="common">Coelacanth</name>
    <dbReference type="NCBI Taxonomy" id="7897"/>
    <lineage>
        <taxon>Eukaryota</taxon>
        <taxon>Metazoa</taxon>
        <taxon>Chordata</taxon>
        <taxon>Craniata</taxon>
        <taxon>Vertebrata</taxon>
        <taxon>Euteleostomi</taxon>
        <taxon>Coelacanthiformes</taxon>
        <taxon>Coelacanthidae</taxon>
        <taxon>Latimeria</taxon>
    </lineage>
</organism>
<evidence type="ECO:0000256" key="12">
    <source>
        <dbReference type="ARBA" id="ARBA00023242"/>
    </source>
</evidence>
<evidence type="ECO:0000256" key="14">
    <source>
        <dbReference type="ARBA" id="ARBA00039962"/>
    </source>
</evidence>
<evidence type="ECO:0000256" key="9">
    <source>
        <dbReference type="ARBA" id="ARBA00023128"/>
    </source>
</evidence>
<dbReference type="Proteomes" id="UP000008672">
    <property type="component" value="Unassembled WGS sequence"/>
</dbReference>
<evidence type="ECO:0000256" key="15">
    <source>
        <dbReference type="ARBA" id="ARBA00041608"/>
    </source>
</evidence>
<dbReference type="GO" id="GO:0005741">
    <property type="term" value="C:mitochondrial outer membrane"/>
    <property type="evidence" value="ECO:0007669"/>
    <property type="project" value="UniProtKB-SubCell"/>
</dbReference>
<feature type="transmembrane region" description="Helical" evidence="18">
    <location>
        <begin position="6"/>
        <end position="29"/>
    </location>
</feature>
<accession>H3BAA7</accession>
<dbReference type="EMBL" id="AFYH01029162">
    <property type="status" value="NOT_ANNOTATED_CDS"/>
    <property type="molecule type" value="Genomic_DNA"/>
</dbReference>
<comment type="similarity">
    <text evidence="13">Belongs to the RMDN family.</text>
</comment>
<dbReference type="GO" id="GO:0008017">
    <property type="term" value="F:microtubule binding"/>
    <property type="evidence" value="ECO:0007669"/>
    <property type="project" value="TreeGrafter"/>
</dbReference>
<dbReference type="eggNOG" id="ENOG502QWUP">
    <property type="taxonomic scope" value="Eukaryota"/>
</dbReference>
<keyword evidence="20" id="KW-1185">Reference proteome</keyword>
<comment type="subcellular location">
    <subcellularLocation>
        <location evidence="3">Cytoplasm</location>
        <location evidence="3">Cytoskeleton</location>
        <location evidence="3">Spindle pole</location>
    </subcellularLocation>
    <subcellularLocation>
        <location evidence="2">Mitochondrion outer membrane</location>
        <topology evidence="2">Single-pass membrane protein</topology>
    </subcellularLocation>
    <subcellularLocation>
        <location evidence="1">Nucleus</location>
    </subcellularLocation>
</comment>